<dbReference type="EMBL" id="VCPD01000003">
    <property type="protein sequence ID" value="TMV07671.1"/>
    <property type="molecule type" value="Genomic_DNA"/>
</dbReference>
<proteinExistence type="predicted"/>
<feature type="compositionally biased region" description="Polar residues" evidence="1">
    <location>
        <begin position="538"/>
        <end position="554"/>
    </location>
</feature>
<feature type="domain" description="Guanylate cyclase" evidence="2">
    <location>
        <begin position="214"/>
        <end position="343"/>
    </location>
</feature>
<dbReference type="CDD" id="cd07302">
    <property type="entry name" value="CHD"/>
    <property type="match status" value="1"/>
</dbReference>
<comment type="caution">
    <text evidence="3">The sequence shown here is derived from an EMBL/GenBank/DDBJ whole genome shotgun (WGS) entry which is preliminary data.</text>
</comment>
<feature type="compositionally biased region" description="Polar residues" evidence="1">
    <location>
        <begin position="399"/>
        <end position="414"/>
    </location>
</feature>
<dbReference type="PANTHER" id="PTHR43081:SF11">
    <property type="entry name" value="BLR2264 PROTEIN"/>
    <property type="match status" value="1"/>
</dbReference>
<gene>
    <name evidence="3" type="ORF">FGK63_09385</name>
</gene>
<evidence type="ECO:0000313" key="3">
    <source>
        <dbReference type="EMBL" id="TMV07671.1"/>
    </source>
</evidence>
<evidence type="ECO:0000256" key="1">
    <source>
        <dbReference type="SAM" id="MobiDB-lite"/>
    </source>
</evidence>
<accession>A0ABY2WYI2</accession>
<sequence>MVSTAKIHSVCNWLIAGAQPPKGIEAVVEDCAHRLNEAGIGLDALIINGLFIHPRIRGIQTRWTRKGGVRRVTFLHEYFDTVDFKKTPIDGSISTKRSIRLRLAEAAKSADNFEAYKRNYKKAGYTDVLVLPLINFDGTVTGCVEFATQARNGFDDEQVTALRRVQSSLARMKEYFTERLDKQITLATYLGEATSQKVLSGKIVRGEGETISAVVLFADIKGYTQLSNSMESQDVLQLLNHFFSVIDDSVSRNNGEILKFLGDGALVIFPTPDDLTAQEAAADGALQAIAQAREAMAHEHATPSPEFRAALHVGDIFYGNIGSRTRLDFTAIGPTINLCSRMLQEASRQNARTICSKQFMDISTIQTGNPVSCEVAGFDETVGFFRSRISDAPRRTTGNRRFQAQPKASLQRPQTPAWAWRPTSGRIFQHRWHFSPSAISKTTPTPSTSGRRNASAGAGSPVTVKPEVMHISSMSIWRSRARTPLSSTCTTGAASRLEPMTLSRRWISSAAVTTRRTRRTLATFASFSRSRHAAGVSGKSTRCTELSSPEYRSSQTSSIVKTRIGDSQVVSRWNRMSSTVRAARRRGLSPSQ</sequence>
<dbReference type="InterPro" id="IPR050697">
    <property type="entry name" value="Adenylyl/Guanylyl_Cyclase_3/4"/>
</dbReference>
<feature type="region of interest" description="Disordered" evidence="1">
    <location>
        <begin position="396"/>
        <end position="416"/>
    </location>
</feature>
<keyword evidence="4" id="KW-1185">Reference proteome</keyword>
<reference evidence="3 4" key="1">
    <citation type="submission" date="2019-05" db="EMBL/GenBank/DDBJ databases">
        <title>Ruegeria sp. nov., isolated from tidal flat.</title>
        <authorList>
            <person name="Kim W."/>
        </authorList>
    </citation>
    <scope>NUCLEOTIDE SEQUENCE [LARGE SCALE GENOMIC DNA]</scope>
    <source>
        <strain evidence="3 4">CAU 1488</strain>
    </source>
</reference>
<dbReference type="Gene3D" id="3.30.70.1230">
    <property type="entry name" value="Nucleotide cyclase"/>
    <property type="match status" value="1"/>
</dbReference>
<feature type="compositionally biased region" description="Polar residues" evidence="1">
    <location>
        <begin position="437"/>
        <end position="452"/>
    </location>
</feature>
<evidence type="ECO:0000259" key="2">
    <source>
        <dbReference type="PROSITE" id="PS50125"/>
    </source>
</evidence>
<dbReference type="SUPFAM" id="SSF55073">
    <property type="entry name" value="Nucleotide cyclase"/>
    <property type="match status" value="1"/>
</dbReference>
<feature type="region of interest" description="Disordered" evidence="1">
    <location>
        <begin position="435"/>
        <end position="462"/>
    </location>
</feature>
<protein>
    <submittedName>
        <fullName evidence="3">Adenylate/guanylate cyclase domain-containing protein</fullName>
    </submittedName>
</protein>
<dbReference type="Proteomes" id="UP001193035">
    <property type="component" value="Unassembled WGS sequence"/>
</dbReference>
<dbReference type="PANTHER" id="PTHR43081">
    <property type="entry name" value="ADENYLATE CYCLASE, TERMINAL-DIFFERENTIATION SPECIFIC-RELATED"/>
    <property type="match status" value="1"/>
</dbReference>
<evidence type="ECO:0000313" key="4">
    <source>
        <dbReference type="Proteomes" id="UP001193035"/>
    </source>
</evidence>
<name>A0ABY2WYI2_9RHOB</name>
<dbReference type="InterPro" id="IPR001054">
    <property type="entry name" value="A/G_cyclase"/>
</dbReference>
<dbReference type="SMART" id="SM00044">
    <property type="entry name" value="CYCc"/>
    <property type="match status" value="1"/>
</dbReference>
<dbReference type="InterPro" id="IPR029787">
    <property type="entry name" value="Nucleotide_cyclase"/>
</dbReference>
<organism evidence="3 4">
    <name type="scientific">Ruegeria sediminis</name>
    <dbReference type="NCBI Taxonomy" id="2583820"/>
    <lineage>
        <taxon>Bacteria</taxon>
        <taxon>Pseudomonadati</taxon>
        <taxon>Pseudomonadota</taxon>
        <taxon>Alphaproteobacteria</taxon>
        <taxon>Rhodobacterales</taxon>
        <taxon>Roseobacteraceae</taxon>
        <taxon>Ruegeria</taxon>
    </lineage>
</organism>
<dbReference type="PROSITE" id="PS50125">
    <property type="entry name" value="GUANYLATE_CYCLASE_2"/>
    <property type="match status" value="1"/>
</dbReference>
<dbReference type="Pfam" id="PF00211">
    <property type="entry name" value="Guanylate_cyc"/>
    <property type="match status" value="1"/>
</dbReference>
<feature type="region of interest" description="Disordered" evidence="1">
    <location>
        <begin position="533"/>
        <end position="554"/>
    </location>
</feature>